<dbReference type="InterPro" id="IPR050905">
    <property type="entry name" value="Plant_NBS-LRR"/>
</dbReference>
<evidence type="ECO:0000256" key="6">
    <source>
        <dbReference type="ARBA" id="ARBA00022840"/>
    </source>
</evidence>
<dbReference type="GO" id="GO:0006952">
    <property type="term" value="P:defense response"/>
    <property type="evidence" value="ECO:0007669"/>
    <property type="project" value="UniProtKB-KW"/>
</dbReference>
<dbReference type="InterPro" id="IPR002182">
    <property type="entry name" value="NB-ARC"/>
</dbReference>
<dbReference type="Gene3D" id="3.40.50.300">
    <property type="entry name" value="P-loop containing nucleotide triphosphate hydrolases"/>
    <property type="match status" value="1"/>
</dbReference>
<dbReference type="GO" id="GO:0005524">
    <property type="term" value="F:ATP binding"/>
    <property type="evidence" value="ECO:0007669"/>
    <property type="project" value="UniProtKB-KW"/>
</dbReference>
<dbReference type="FunFam" id="3.40.50.300:FF:001091">
    <property type="entry name" value="Probable disease resistance protein At1g61300"/>
    <property type="match status" value="1"/>
</dbReference>
<keyword evidence="2" id="KW-0433">Leucine-rich repeat</keyword>
<evidence type="ECO:0000256" key="4">
    <source>
        <dbReference type="ARBA" id="ARBA00022741"/>
    </source>
</evidence>
<evidence type="ECO:0000256" key="5">
    <source>
        <dbReference type="ARBA" id="ARBA00022821"/>
    </source>
</evidence>
<evidence type="ECO:0000256" key="2">
    <source>
        <dbReference type="ARBA" id="ARBA00022614"/>
    </source>
</evidence>
<keyword evidence="6" id="KW-0067">ATP-binding</keyword>
<dbReference type="InterPro" id="IPR055414">
    <property type="entry name" value="LRR_R13L4/SHOC2-like"/>
</dbReference>
<evidence type="ECO:0000259" key="11">
    <source>
        <dbReference type="Pfam" id="PF23598"/>
    </source>
</evidence>
<dbReference type="Gene3D" id="1.10.8.430">
    <property type="entry name" value="Helical domain of apoptotic protease-activating factors"/>
    <property type="match status" value="1"/>
</dbReference>
<evidence type="ECO:0000259" key="10">
    <source>
        <dbReference type="Pfam" id="PF23559"/>
    </source>
</evidence>
<evidence type="ECO:0000256" key="1">
    <source>
        <dbReference type="ARBA" id="ARBA00008894"/>
    </source>
</evidence>
<dbReference type="GO" id="GO:0043531">
    <property type="term" value="F:ADP binding"/>
    <property type="evidence" value="ECO:0007669"/>
    <property type="project" value="InterPro"/>
</dbReference>
<dbReference type="FunFam" id="1.10.10.10:FF:000322">
    <property type="entry name" value="Probable disease resistance protein At1g63360"/>
    <property type="match status" value="1"/>
</dbReference>
<dbReference type="PANTHER" id="PTHR33463:SF210">
    <property type="entry name" value="NB-ARC DOMAIN-CONTAINING PROTEIN"/>
    <property type="match status" value="1"/>
</dbReference>
<dbReference type="InterPro" id="IPR057135">
    <property type="entry name" value="At4g27190-like_LRR"/>
</dbReference>
<dbReference type="SUPFAM" id="SSF52058">
    <property type="entry name" value="L domain-like"/>
    <property type="match status" value="1"/>
</dbReference>
<reference evidence="12" key="1">
    <citation type="submission" date="2016-07" db="EMBL/GenBank/DDBJ databases">
        <title>De novo transcriptome assembly of four accessions of the metal hyperaccumulator plant Noccaea caerulescens.</title>
        <authorList>
            <person name="Blande D."/>
            <person name="Halimaa P."/>
            <person name="Tervahauta A.I."/>
            <person name="Aarts M.G."/>
            <person name="Karenlampi S.O."/>
        </authorList>
    </citation>
    <scope>NUCLEOTIDE SEQUENCE</scope>
</reference>
<dbReference type="Pfam" id="PF23559">
    <property type="entry name" value="WHD_DRP"/>
    <property type="match status" value="1"/>
</dbReference>
<keyword evidence="5" id="KW-0611">Plant defense</keyword>
<keyword evidence="7" id="KW-0175">Coiled coil</keyword>
<dbReference type="InterPro" id="IPR032675">
    <property type="entry name" value="LRR_dom_sf"/>
</dbReference>
<feature type="domain" description="NB-ARC" evidence="8">
    <location>
        <begin position="158"/>
        <end position="329"/>
    </location>
</feature>
<dbReference type="FunFam" id="1.10.8.430:FF:000003">
    <property type="entry name" value="Probable disease resistance protein At5g66910"/>
    <property type="match status" value="1"/>
</dbReference>
<dbReference type="InterPro" id="IPR036388">
    <property type="entry name" value="WH-like_DNA-bd_sf"/>
</dbReference>
<protein>
    <submittedName>
        <fullName evidence="12">Putative disease resistance protein</fullName>
    </submittedName>
</protein>
<keyword evidence="4" id="KW-0547">Nucleotide-binding</keyword>
<feature type="domain" description="Disease resistance R13L4/SHOC-2-like LRR" evidence="11">
    <location>
        <begin position="548"/>
        <end position="715"/>
    </location>
</feature>
<dbReference type="InterPro" id="IPR058922">
    <property type="entry name" value="WHD_DRP"/>
</dbReference>
<feature type="coiled-coil region" evidence="7">
    <location>
        <begin position="29"/>
        <end position="98"/>
    </location>
</feature>
<sequence>MGNCISCSIPCDVWMNKVSQGLDKQLGYVHNLEKNLADLETSMADLKAKRNDLLRKATREEDRGRQRLDEFQRWLTKVESLEQKIDDLLDARDVQLQRLCLCGFCSKSLRSSYIYGKKVFLSLMDAKEQTENVSEEVTGEVLTTAMEERPLQRTIVGQETMLDKAWKHLMEDGAGIMGLYGMGGVGKTTLLTQINNKFSEERRGFDFVIWVVVSKELHVEKIQDEIAQNIGLGGEEWKQKEKSQKTNVLYNFLKKKRFVLFLDDIWEKVDLTEIGVPFPTTQNKCKVVFTTRSQEVCSRMEVEDPMEVRCLAENEAFDLFKKKVGERTLGSDPEIPGLARKVAKKCCGLPLALSVIGETMSCKRTVGEWRSAIDVLNSYAAKFVDMEDKILPLLKYSYDSLKGEDVKACLLYCALFPEDYEISKEKLIDYLICEDIINGSEGIERAENKGYEIIGNLVRASLLMEEVEWDGTVRMHDVVREMALWIASELGREKEAFIVHAGVGLTEIPKIKDWNTVRRMSLMENKIRDLAGSPECLQLTTFLMQWGGLENISSEFFKSMPKLLVLDLSFNDNLTNLPDGVSDLVSLKYLNLSRTGIRHLPKGLQELKKLIHLDLENTSELRSIAGISNLHNLMILNLRGSGFSWDLGIVKELETLKHLEILTVKFEIHPHLELFISSHRLMSLTRFLSIWKLESDGIAFPVTMDKIRYFSIMDCNISEIKMGSICNKSKTVSPLHNPREPCFLSLSTVYINNCRCLRELTLLMFASNLKELDVGYADQLEDIINKEKACEGGESGIVPFAKLVSLVLRSLPELKNIYWNPLRFPCLKVFRVVKCPNLKKLPLDSQSGMHGENGLVLTYKEKSWIEGVEWKDESTKTRFLSSCQFV</sequence>
<dbReference type="Gene3D" id="3.80.10.10">
    <property type="entry name" value="Ribonuclease Inhibitor"/>
    <property type="match status" value="1"/>
</dbReference>
<evidence type="ECO:0000313" key="12">
    <source>
        <dbReference type="EMBL" id="JAU45693.1"/>
    </source>
</evidence>
<comment type="similarity">
    <text evidence="1">Belongs to the disease resistance NB-LRR family.</text>
</comment>
<evidence type="ECO:0000256" key="7">
    <source>
        <dbReference type="SAM" id="Coils"/>
    </source>
</evidence>
<dbReference type="Pfam" id="PF00931">
    <property type="entry name" value="NB-ARC"/>
    <property type="match status" value="1"/>
</dbReference>
<dbReference type="EMBL" id="GEVK01007139">
    <property type="protein sequence ID" value="JAU45693.1"/>
    <property type="molecule type" value="Transcribed_RNA"/>
</dbReference>
<evidence type="ECO:0000256" key="3">
    <source>
        <dbReference type="ARBA" id="ARBA00022737"/>
    </source>
</evidence>
<proteinExistence type="inferred from homology"/>
<feature type="domain" description="Disease resistance protein winged helix" evidence="10">
    <location>
        <begin position="415"/>
        <end position="483"/>
    </location>
</feature>
<evidence type="ECO:0000259" key="8">
    <source>
        <dbReference type="Pfam" id="PF00931"/>
    </source>
</evidence>
<dbReference type="InterPro" id="IPR042197">
    <property type="entry name" value="Apaf_helical"/>
</dbReference>
<feature type="domain" description="Disease resistance protein At4g27190-like leucine-rich repeats" evidence="9">
    <location>
        <begin position="738"/>
        <end position="841"/>
    </location>
</feature>
<dbReference type="SUPFAM" id="SSF52540">
    <property type="entry name" value="P-loop containing nucleoside triphosphate hydrolases"/>
    <property type="match status" value="1"/>
</dbReference>
<organism evidence="12">
    <name type="scientific">Noccaea caerulescens</name>
    <name type="common">Alpine penny-cress</name>
    <name type="synonym">Thlaspi caerulescens</name>
    <dbReference type="NCBI Taxonomy" id="107243"/>
    <lineage>
        <taxon>Eukaryota</taxon>
        <taxon>Viridiplantae</taxon>
        <taxon>Streptophyta</taxon>
        <taxon>Embryophyta</taxon>
        <taxon>Tracheophyta</taxon>
        <taxon>Spermatophyta</taxon>
        <taxon>Magnoliopsida</taxon>
        <taxon>eudicotyledons</taxon>
        <taxon>Gunneridae</taxon>
        <taxon>Pentapetalae</taxon>
        <taxon>rosids</taxon>
        <taxon>malvids</taxon>
        <taxon>Brassicales</taxon>
        <taxon>Brassicaceae</taxon>
        <taxon>Coluteocarpeae</taxon>
        <taxon>Noccaea</taxon>
    </lineage>
</organism>
<dbReference type="AlphaFoldDB" id="A0A1J3FSJ3"/>
<dbReference type="Gene3D" id="1.10.10.10">
    <property type="entry name" value="Winged helix-like DNA-binding domain superfamily/Winged helix DNA-binding domain"/>
    <property type="match status" value="1"/>
</dbReference>
<dbReference type="PRINTS" id="PR00364">
    <property type="entry name" value="DISEASERSIST"/>
</dbReference>
<name>A0A1J3FSJ3_NOCCA</name>
<keyword evidence="3" id="KW-0677">Repeat</keyword>
<evidence type="ECO:0000259" key="9">
    <source>
        <dbReference type="Pfam" id="PF23247"/>
    </source>
</evidence>
<dbReference type="Pfam" id="PF23247">
    <property type="entry name" value="LRR_RPS2"/>
    <property type="match status" value="1"/>
</dbReference>
<dbReference type="InterPro" id="IPR027417">
    <property type="entry name" value="P-loop_NTPase"/>
</dbReference>
<accession>A0A1J3FSJ3</accession>
<dbReference type="Pfam" id="PF23598">
    <property type="entry name" value="LRR_14"/>
    <property type="match status" value="1"/>
</dbReference>
<gene>
    <name evidence="12" type="ORF">LC_TR8885_c0_g1_i1_g.31544</name>
</gene>
<dbReference type="PANTHER" id="PTHR33463">
    <property type="entry name" value="NB-ARC DOMAIN-CONTAINING PROTEIN-RELATED"/>
    <property type="match status" value="1"/>
</dbReference>